<dbReference type="OrthoDB" id="2472181at2"/>
<dbReference type="Gene3D" id="3.40.50.980">
    <property type="match status" value="2"/>
</dbReference>
<dbReference type="Pfam" id="PF00501">
    <property type="entry name" value="AMP-binding"/>
    <property type="match status" value="1"/>
</dbReference>
<dbReference type="Pfam" id="PF00668">
    <property type="entry name" value="Condensation"/>
    <property type="match status" value="1"/>
</dbReference>
<dbReference type="GO" id="GO:0044550">
    <property type="term" value="P:secondary metabolite biosynthetic process"/>
    <property type="evidence" value="ECO:0007669"/>
    <property type="project" value="TreeGrafter"/>
</dbReference>
<dbReference type="InterPro" id="IPR001242">
    <property type="entry name" value="Condensation_dom"/>
</dbReference>
<dbReference type="Proteomes" id="UP000324965">
    <property type="component" value="Unassembled WGS sequence"/>
</dbReference>
<dbReference type="GO" id="GO:0043041">
    <property type="term" value="P:amino acid activation for nonribosomal peptide biosynthetic process"/>
    <property type="evidence" value="ECO:0007669"/>
    <property type="project" value="TreeGrafter"/>
</dbReference>
<sequence>LEFSWFHSEDLHTGTTVAALAARFADALADLARHAARPASAGRTPSDFPLARLDQAAVDRIAGDDPGAVEDVHPLTPTQTGMLFHGLSQDDRGVYFQQLTFDLDGVPDPAALAAAWQRVTDRTPVLRAHVVWQDVPEPLLVVRHRATVPVTHLDWRDLTEEERGHRLRDLLEQDRERGIDLDRAPLQRLVLARTSDGAVRVVWSFHHLVLDGWSLFQVLSDVFTQHATAGREPLPERRPFRDYVAWLRERDAAQADRHWQARLAGLSEATALPYDREPRESHRAESTAAVRATVDEATTRSLEELARTAGLTLNTLVQGAWAMLLSRQARRADVVFGTTVSGRPPELPGADTMTGLFITTLPTRVTVPHDRPLLDWLRDLQQEQSEDRRHDHVPLTRMKGFTGLPERTALFDSIVVFENYPVDDGLAAAHGLRLSALDGIETTNYPLSLVAYPGTALGLRLGYDPRLFDADTAGRMVEHLAVLLANTAALPQCPPARLPLLTADRRRQVVEEWNDTATDLPGGTVAELFAAQVRRTPDAVALEADARRLTYRELDALAARLAHRLTALGVAAEVPVGVLADRSADLVVVQLALVRTGGVYVPLDGRAPRERLRGMLAEAGACLLLTDAGRQDAARKALPDGTVLRVDDLLAADVDAAVVRRAITEQGVRCLWLTAGLFRLLAQEDPTCLRGAREVWCGGWAVAGAVVG</sequence>
<feature type="domain" description="Condensation" evidence="2">
    <location>
        <begin position="70"/>
        <end position="508"/>
    </location>
</feature>
<organism evidence="3 4">
    <name type="scientific">Streptomyces apricus</name>
    <dbReference type="NCBI Taxonomy" id="1828112"/>
    <lineage>
        <taxon>Bacteria</taxon>
        <taxon>Bacillati</taxon>
        <taxon>Actinomycetota</taxon>
        <taxon>Actinomycetes</taxon>
        <taxon>Kitasatosporales</taxon>
        <taxon>Streptomycetaceae</taxon>
        <taxon>Streptomyces</taxon>
    </lineage>
</organism>
<protein>
    <submittedName>
        <fullName evidence="3">AMP-binding protein</fullName>
    </submittedName>
</protein>
<gene>
    <name evidence="3" type="ORF">FGF04_35590</name>
</gene>
<feature type="non-terminal residue" evidence="3">
    <location>
        <position position="708"/>
    </location>
</feature>
<dbReference type="CDD" id="cd19543">
    <property type="entry name" value="DCL_NRPS"/>
    <property type="match status" value="1"/>
</dbReference>
<dbReference type="AlphaFoldDB" id="A0A5A9ZWC9"/>
<accession>A0A5A9ZWC9</accession>
<keyword evidence="4" id="KW-1185">Reference proteome</keyword>
<dbReference type="Gene3D" id="3.30.559.30">
    <property type="entry name" value="Nonribosomal peptide synthetase, condensation domain"/>
    <property type="match status" value="1"/>
</dbReference>
<dbReference type="GO" id="GO:0031177">
    <property type="term" value="F:phosphopantetheine binding"/>
    <property type="evidence" value="ECO:0007669"/>
    <property type="project" value="TreeGrafter"/>
</dbReference>
<dbReference type="GO" id="GO:0005737">
    <property type="term" value="C:cytoplasm"/>
    <property type="evidence" value="ECO:0007669"/>
    <property type="project" value="TreeGrafter"/>
</dbReference>
<dbReference type="SUPFAM" id="SSF52777">
    <property type="entry name" value="CoA-dependent acyltransferases"/>
    <property type="match status" value="2"/>
</dbReference>
<proteinExistence type="predicted"/>
<evidence type="ECO:0000259" key="2">
    <source>
        <dbReference type="Pfam" id="PF00668"/>
    </source>
</evidence>
<dbReference type="Gene3D" id="3.30.559.10">
    <property type="entry name" value="Chloramphenicol acetyltransferase-like domain"/>
    <property type="match status" value="1"/>
</dbReference>
<feature type="domain" description="AMP-dependent synthetase/ligase" evidence="1">
    <location>
        <begin position="529"/>
        <end position="640"/>
    </location>
</feature>
<dbReference type="PANTHER" id="PTHR45527:SF1">
    <property type="entry name" value="FATTY ACID SYNTHASE"/>
    <property type="match status" value="1"/>
</dbReference>
<comment type="caution">
    <text evidence="3">The sequence shown here is derived from an EMBL/GenBank/DDBJ whole genome shotgun (WGS) entry which is preliminary data.</text>
</comment>
<dbReference type="SUPFAM" id="SSF56801">
    <property type="entry name" value="Acetyl-CoA synthetase-like"/>
    <property type="match status" value="1"/>
</dbReference>
<reference evidence="3 4" key="1">
    <citation type="submission" date="2019-05" db="EMBL/GenBank/DDBJ databases">
        <authorList>
            <person name="Hariharan J."/>
            <person name="Choudoir M.J."/>
            <person name="Diebold P."/>
            <person name="Panke-Buisse K."/>
            <person name="Buckley D.H."/>
        </authorList>
    </citation>
    <scope>NUCLEOTIDE SEQUENCE [LARGE SCALE GENOMIC DNA]</scope>
    <source>
        <strain evidence="3 4">SUN51</strain>
    </source>
</reference>
<evidence type="ECO:0000313" key="4">
    <source>
        <dbReference type="Proteomes" id="UP000324965"/>
    </source>
</evidence>
<dbReference type="RefSeq" id="WP_149515524.1">
    <property type="nucleotide sequence ID" value="NZ_VDFC01000080.1"/>
</dbReference>
<feature type="non-terminal residue" evidence="3">
    <location>
        <position position="1"/>
    </location>
</feature>
<dbReference type="InterPro" id="IPR023213">
    <property type="entry name" value="CAT-like_dom_sf"/>
</dbReference>
<dbReference type="InterPro" id="IPR000873">
    <property type="entry name" value="AMP-dep_synth/lig_dom"/>
</dbReference>
<dbReference type="PANTHER" id="PTHR45527">
    <property type="entry name" value="NONRIBOSOMAL PEPTIDE SYNTHETASE"/>
    <property type="match status" value="1"/>
</dbReference>
<dbReference type="GO" id="GO:0008610">
    <property type="term" value="P:lipid biosynthetic process"/>
    <property type="evidence" value="ECO:0007669"/>
    <property type="project" value="UniProtKB-ARBA"/>
</dbReference>
<evidence type="ECO:0000259" key="1">
    <source>
        <dbReference type="Pfam" id="PF00501"/>
    </source>
</evidence>
<dbReference type="EMBL" id="VDFC01000080">
    <property type="protein sequence ID" value="KAA0921694.1"/>
    <property type="molecule type" value="Genomic_DNA"/>
</dbReference>
<dbReference type="GO" id="GO:0003824">
    <property type="term" value="F:catalytic activity"/>
    <property type="evidence" value="ECO:0007669"/>
    <property type="project" value="InterPro"/>
</dbReference>
<name>A0A5A9ZWC9_9ACTN</name>
<evidence type="ECO:0000313" key="3">
    <source>
        <dbReference type="EMBL" id="KAA0921694.1"/>
    </source>
</evidence>